<dbReference type="InterPro" id="IPR038187">
    <property type="entry name" value="NAC_A/B_dom_sf"/>
</dbReference>
<evidence type="ECO:0000259" key="3">
    <source>
        <dbReference type="PROSITE" id="PS51151"/>
    </source>
</evidence>
<proteinExistence type="inferred from homology"/>
<organism evidence="4 5">
    <name type="scientific">Toxocara canis</name>
    <name type="common">Canine roundworm</name>
    <dbReference type="NCBI Taxonomy" id="6265"/>
    <lineage>
        <taxon>Eukaryota</taxon>
        <taxon>Metazoa</taxon>
        <taxon>Ecdysozoa</taxon>
        <taxon>Nematoda</taxon>
        <taxon>Chromadorea</taxon>
        <taxon>Rhabditida</taxon>
        <taxon>Spirurina</taxon>
        <taxon>Ascaridomorpha</taxon>
        <taxon>Ascaridoidea</taxon>
        <taxon>Toxocaridae</taxon>
        <taxon>Toxocara</taxon>
    </lineage>
</organism>
<evidence type="ECO:0000313" key="5">
    <source>
        <dbReference type="Proteomes" id="UP000031036"/>
    </source>
</evidence>
<dbReference type="InterPro" id="IPR002715">
    <property type="entry name" value="Nas_poly-pep-assoc_cplx_dom"/>
</dbReference>
<dbReference type="Pfam" id="PF01849">
    <property type="entry name" value="NAC"/>
    <property type="match status" value="1"/>
</dbReference>
<sequence length="254" mass="28034">MLVRRLTTRCLVSIESLIRVTRLFNMNFEKIKKLQQNAAQVRTGGKGTARRKKKVVHKTAATDDKKLQSNLKKLSVTNIPGIEEVNMIKDDGTVIHFNNPKVQASVPANTFSVTGSAENKQITEMLPGILNQLGAESLTHLKKLANNVTSQFKTTEEDDVPDLVGDFDEASKNESKVGGECKEDHVMRLARPKLHDAICVPIDPADSMSELIGSAVCRLTGQRAADEPIGEYLMAPQIFEFVQCLIRCSISMTI</sequence>
<protein>
    <recommendedName>
        <fullName evidence="2">Transcription factor BTF3</fullName>
    </recommendedName>
</protein>
<evidence type="ECO:0000256" key="2">
    <source>
        <dbReference type="RuleBase" id="RU361272"/>
    </source>
</evidence>
<dbReference type="EMBL" id="JPKZ01001349">
    <property type="protein sequence ID" value="KHN82467.1"/>
    <property type="molecule type" value="Genomic_DNA"/>
</dbReference>
<feature type="domain" description="NAC-A/B" evidence="3">
    <location>
        <begin position="61"/>
        <end position="126"/>
    </location>
</feature>
<dbReference type="PROSITE" id="PS51151">
    <property type="entry name" value="NAC_AB"/>
    <property type="match status" value="1"/>
</dbReference>
<dbReference type="CDD" id="cd22055">
    <property type="entry name" value="NAC_BTF3"/>
    <property type="match status" value="1"/>
</dbReference>
<dbReference type="OrthoDB" id="8033832at2759"/>
<keyword evidence="5" id="KW-1185">Reference proteome</keyword>
<accession>A0A0B2VM04</accession>
<dbReference type="SMART" id="SM01407">
    <property type="entry name" value="NAC"/>
    <property type="match status" value="1"/>
</dbReference>
<dbReference type="PANTHER" id="PTHR10351">
    <property type="entry name" value="TRANSCRIPTION FACTOR BTF3 FAMILY MEMBER"/>
    <property type="match status" value="1"/>
</dbReference>
<comment type="caution">
    <text evidence="4">The sequence shown here is derived from an EMBL/GenBank/DDBJ whole genome shotgun (WGS) entry which is preliminary data.</text>
</comment>
<dbReference type="Proteomes" id="UP000031036">
    <property type="component" value="Unassembled WGS sequence"/>
</dbReference>
<dbReference type="STRING" id="6265.A0A0B2VM04"/>
<dbReference type="InterPro" id="IPR039370">
    <property type="entry name" value="BTF3"/>
</dbReference>
<comment type="similarity">
    <text evidence="1 2">Belongs to the NAC-beta family.</text>
</comment>
<reference evidence="4 5" key="1">
    <citation type="submission" date="2014-11" db="EMBL/GenBank/DDBJ databases">
        <title>Genetic blueprint of the zoonotic pathogen Toxocara canis.</title>
        <authorList>
            <person name="Zhu X.-Q."/>
            <person name="Korhonen P.K."/>
            <person name="Cai H."/>
            <person name="Young N.D."/>
            <person name="Nejsum P."/>
            <person name="von Samson-Himmelstjerna G."/>
            <person name="Boag P.R."/>
            <person name="Tan P."/>
            <person name="Li Q."/>
            <person name="Min J."/>
            <person name="Yang Y."/>
            <person name="Wang X."/>
            <person name="Fang X."/>
            <person name="Hall R.S."/>
            <person name="Hofmann A."/>
            <person name="Sternberg P.W."/>
            <person name="Jex A.R."/>
            <person name="Gasser R.B."/>
        </authorList>
    </citation>
    <scope>NUCLEOTIDE SEQUENCE [LARGE SCALE GENOMIC DNA]</scope>
    <source>
        <strain evidence="4">PN_DK_2014</strain>
    </source>
</reference>
<dbReference type="AlphaFoldDB" id="A0A0B2VM04"/>
<evidence type="ECO:0000256" key="1">
    <source>
        <dbReference type="ARBA" id="ARBA00005296"/>
    </source>
</evidence>
<dbReference type="Gene3D" id="2.20.70.30">
    <property type="entry name" value="Nascent polypeptide-associated complex domain"/>
    <property type="match status" value="1"/>
</dbReference>
<evidence type="ECO:0000313" key="4">
    <source>
        <dbReference type="EMBL" id="KHN82467.1"/>
    </source>
</evidence>
<name>A0A0B2VM04_TOXCA</name>
<gene>
    <name evidence="4" type="primary">icd-1</name>
    <name evidence="4" type="ORF">Tcan_15728</name>
</gene>
<dbReference type="FunFam" id="2.20.70.30:FF:000001">
    <property type="entry name" value="Transcription factor BTF3 homolog"/>
    <property type="match status" value="1"/>
</dbReference>